<evidence type="ECO:0000313" key="3">
    <source>
        <dbReference type="EMBL" id="GCL41354.1"/>
    </source>
</evidence>
<evidence type="ECO:0000259" key="1">
    <source>
        <dbReference type="Pfam" id="PF00534"/>
    </source>
</evidence>
<evidence type="ECO:0000313" key="4">
    <source>
        <dbReference type="Proteomes" id="UP000299367"/>
    </source>
</evidence>
<keyword evidence="3" id="KW-0808">Transferase</keyword>
<name>A0A480AGS1_9CYAN</name>
<dbReference type="Gene3D" id="3.40.50.2000">
    <property type="entry name" value="Glycogen Phosphorylase B"/>
    <property type="match status" value="2"/>
</dbReference>
<dbReference type="EMBL" id="BJCF01000007">
    <property type="protein sequence ID" value="GCL41354.1"/>
    <property type="molecule type" value="Genomic_DNA"/>
</dbReference>
<dbReference type="RefSeq" id="WP_137907088.1">
    <property type="nucleotide sequence ID" value="NZ_BJCF01000007.1"/>
</dbReference>
<dbReference type="AlphaFoldDB" id="A0A480AGS1"/>
<accession>A0A480AGS1</accession>
<organism evidence="3 4">
    <name type="scientific">Dolichospermum planctonicum</name>
    <dbReference type="NCBI Taxonomy" id="136072"/>
    <lineage>
        <taxon>Bacteria</taxon>
        <taxon>Bacillati</taxon>
        <taxon>Cyanobacteriota</taxon>
        <taxon>Cyanophyceae</taxon>
        <taxon>Nostocales</taxon>
        <taxon>Aphanizomenonaceae</taxon>
        <taxon>Dolichospermum</taxon>
    </lineage>
</organism>
<reference evidence="4" key="1">
    <citation type="submission" date="2019-02" db="EMBL/GenBank/DDBJ databases">
        <title>Draft genome sequence of Dolichospermum planctonicum NIES-80.</title>
        <authorList>
            <person name="Yamaguchi H."/>
            <person name="Suzuki S."/>
            <person name="Kawachi M."/>
        </authorList>
    </citation>
    <scope>NUCLEOTIDE SEQUENCE [LARGE SCALE GENOMIC DNA]</scope>
    <source>
        <strain evidence="4">NIES-80</strain>
    </source>
</reference>
<dbReference type="InterPro" id="IPR001296">
    <property type="entry name" value="Glyco_trans_1"/>
</dbReference>
<dbReference type="SUPFAM" id="SSF53756">
    <property type="entry name" value="UDP-Glycosyltransferase/glycogen phosphorylase"/>
    <property type="match status" value="1"/>
</dbReference>
<dbReference type="OrthoDB" id="9804196at2"/>
<dbReference type="PANTHER" id="PTHR45947">
    <property type="entry name" value="SULFOQUINOVOSYL TRANSFERASE SQD2"/>
    <property type="match status" value="1"/>
</dbReference>
<dbReference type="PANTHER" id="PTHR45947:SF3">
    <property type="entry name" value="SULFOQUINOVOSYL TRANSFERASE SQD2"/>
    <property type="match status" value="1"/>
</dbReference>
<dbReference type="Pfam" id="PF00534">
    <property type="entry name" value="Glycos_transf_1"/>
    <property type="match status" value="1"/>
</dbReference>
<protein>
    <submittedName>
        <fullName evidence="3">Glycosyl transferase group 1</fullName>
    </submittedName>
</protein>
<dbReference type="Proteomes" id="UP000299367">
    <property type="component" value="Unassembled WGS sequence"/>
</dbReference>
<comment type="caution">
    <text evidence="3">The sequence shown here is derived from an EMBL/GenBank/DDBJ whole genome shotgun (WGS) entry which is preliminary data.</text>
</comment>
<dbReference type="GO" id="GO:0016758">
    <property type="term" value="F:hexosyltransferase activity"/>
    <property type="evidence" value="ECO:0007669"/>
    <property type="project" value="TreeGrafter"/>
</dbReference>
<dbReference type="InterPro" id="IPR028098">
    <property type="entry name" value="Glyco_trans_4-like_N"/>
</dbReference>
<feature type="domain" description="Glycosyl transferase family 1" evidence="1">
    <location>
        <begin position="207"/>
        <end position="359"/>
    </location>
</feature>
<sequence length="392" mass="44039">MPYIASKDIKHTDREITQKPRRILHVLGGMNRGGIETWLMQILQHIDRDRFQMDFLVHSTEPGAYDQEARALNSQIITCPYPSRPWIYVPKFRQILREHEPYDIIHSHVHLFSGNILRLAAQAGIPCRIAHCHTDTSAIATKGGLDRRLYYTWMKSWINRYATMGLGINNQAVAALFGSSDKSNPRWQAINYGLDITPYADKIDAAALRAELGIPTDTFVIGHIGRFVEVKNHTFILDIAAAVVKREPKIRLLLVGEGSLRSQIEQKASQLGLTDHVIFAGVRADVPRLMRGAMDVFLFPSLFEGLGNVRLEAQCAGLPAVISDVVPEEGDVIKPLVQRLSLSESADTWAEAILTWKNKAPAINQTDALKIMKDSNFNIDKAVKQLEQIYQN</sequence>
<gene>
    <name evidence="3" type="ORF">NIES80_10490</name>
</gene>
<feature type="domain" description="Glycosyltransferase subfamily 4-like N-terminal" evidence="2">
    <location>
        <begin position="33"/>
        <end position="163"/>
    </location>
</feature>
<proteinExistence type="predicted"/>
<evidence type="ECO:0000259" key="2">
    <source>
        <dbReference type="Pfam" id="PF13579"/>
    </source>
</evidence>
<dbReference type="Pfam" id="PF13579">
    <property type="entry name" value="Glyco_trans_4_4"/>
    <property type="match status" value="1"/>
</dbReference>
<dbReference type="InterPro" id="IPR050194">
    <property type="entry name" value="Glycosyltransferase_grp1"/>
</dbReference>
<dbReference type="CDD" id="cd03812">
    <property type="entry name" value="GT4_CapH-like"/>
    <property type="match status" value="1"/>
</dbReference>